<name>A0A4R2L7V4_9GAMM</name>
<protein>
    <submittedName>
        <fullName evidence="2">Uncharacterized protein</fullName>
    </submittedName>
</protein>
<comment type="caution">
    <text evidence="2">The sequence shown here is derived from an EMBL/GenBank/DDBJ whole genome shotgun (WGS) entry which is preliminary data.</text>
</comment>
<evidence type="ECO:0000256" key="1">
    <source>
        <dbReference type="SAM" id="MobiDB-lite"/>
    </source>
</evidence>
<evidence type="ECO:0000313" key="3">
    <source>
        <dbReference type="Proteomes" id="UP000295765"/>
    </source>
</evidence>
<sequence length="239" mass="26302">MTASSAGNPLRSGGFPCRRPRSPPPTHARCTARFRWREDRRRAAGGGRHQARRRPIGSPYRRMPAAGRRPGPGRVIRRRATRLGPMGICRRTARQDSLTTCRTHRRSNAPTWCTTGLRRGISMTRAVGEGLSRLDGHRRAGFQQPASAADAHTPCTAPVRVADAAPQPFRFDAQYRCTRSACRPRPAACRRDDGGASRDDAATAFAIPSANDRHNAAATLPCPDNPPILRRQPPARRPR</sequence>
<accession>A0A4R2L7V4</accession>
<reference evidence="2 3" key="1">
    <citation type="submission" date="2019-03" db="EMBL/GenBank/DDBJ databases">
        <title>Genomic Encyclopedia of Type Strains, Phase IV (KMG-IV): sequencing the most valuable type-strain genomes for metagenomic binning, comparative biology and taxonomic classification.</title>
        <authorList>
            <person name="Goeker M."/>
        </authorList>
    </citation>
    <scope>NUCLEOTIDE SEQUENCE [LARGE SCALE GENOMIC DNA]</scope>
    <source>
        <strain evidence="2 3">DSM 25287</strain>
    </source>
</reference>
<feature type="compositionally biased region" description="Low complexity" evidence="1">
    <location>
        <begin position="61"/>
        <end position="74"/>
    </location>
</feature>
<evidence type="ECO:0000313" key="2">
    <source>
        <dbReference type="EMBL" id="TCO82736.1"/>
    </source>
</evidence>
<dbReference type="Proteomes" id="UP000295765">
    <property type="component" value="Unassembled WGS sequence"/>
</dbReference>
<feature type="region of interest" description="Disordered" evidence="1">
    <location>
        <begin position="1"/>
        <end position="74"/>
    </location>
</feature>
<gene>
    <name evidence="2" type="ORF">EV699_104128</name>
</gene>
<proteinExistence type="predicted"/>
<dbReference type="EMBL" id="SLWY01000004">
    <property type="protein sequence ID" value="TCO82736.1"/>
    <property type="molecule type" value="Genomic_DNA"/>
</dbReference>
<dbReference type="AlphaFoldDB" id="A0A4R2L7V4"/>
<organism evidence="2 3">
    <name type="scientific">Plasticicumulans lactativorans</name>
    <dbReference type="NCBI Taxonomy" id="1133106"/>
    <lineage>
        <taxon>Bacteria</taxon>
        <taxon>Pseudomonadati</taxon>
        <taxon>Pseudomonadota</taxon>
        <taxon>Gammaproteobacteria</taxon>
        <taxon>Candidatus Competibacteraceae</taxon>
        <taxon>Plasticicumulans</taxon>
    </lineage>
</organism>
<feature type="compositionally biased region" description="Basic and acidic residues" evidence="1">
    <location>
        <begin position="189"/>
        <end position="201"/>
    </location>
</feature>
<feature type="region of interest" description="Disordered" evidence="1">
    <location>
        <begin position="185"/>
        <end position="239"/>
    </location>
</feature>
<keyword evidence="3" id="KW-1185">Reference proteome</keyword>